<feature type="compositionally biased region" description="Polar residues" evidence="1">
    <location>
        <begin position="312"/>
        <end position="350"/>
    </location>
</feature>
<protein>
    <submittedName>
        <fullName evidence="2">Uncharacterized protein</fullName>
    </submittedName>
</protein>
<sequence>MLSARPVSGFRDNLHNENAMRSYGSKTPGRALKGRTGLQENIIHNGYATADPKEKRNGAKTPFRPDSESLYVRDTSSMKPQATLAPRPLVDKTPLPNRQLRHVLHTPLTNAGKISKLPLPGLIDEEADHTTPPPSSSRKKLRIPRSSITLLQTTPITKGDHWNVSDISIELANSSLGDVAEEDVNEADYSDPEYMPPTAIEVPYEPPFALPDYKEVASSLMKVARSYAVEHDKQNVLDFEATFDDTMFWTSALDKGLELPALVEDDPFVVASRSVKPLRSKPQNVVASQPTIRTRSMSKSKAPGTMALTRAEQIQSRNRPATSMQTRTTVRPGSSSNSSTRPATALSSITKPIANRRAEPSLKKLALASRKENSTDVVLRYSDEDCATDSDFRFSL</sequence>
<evidence type="ECO:0000313" key="3">
    <source>
        <dbReference type="Proteomes" id="UP000053477"/>
    </source>
</evidence>
<dbReference type="InParanoid" id="A0A0H2RTV7"/>
<feature type="compositionally biased region" description="Basic and acidic residues" evidence="1">
    <location>
        <begin position="51"/>
        <end position="67"/>
    </location>
</feature>
<accession>A0A0H2RTV7</accession>
<gene>
    <name evidence="2" type="ORF">SCHPADRAFT_849605</name>
</gene>
<feature type="region of interest" description="Disordered" evidence="1">
    <location>
        <begin position="281"/>
        <end position="374"/>
    </location>
</feature>
<dbReference type="EMBL" id="KQ085930">
    <property type="protein sequence ID" value="KLO15400.1"/>
    <property type="molecule type" value="Genomic_DNA"/>
</dbReference>
<feature type="compositionally biased region" description="Polar residues" evidence="1">
    <location>
        <begin position="281"/>
        <end position="299"/>
    </location>
</feature>
<proteinExistence type="predicted"/>
<feature type="region of interest" description="Disordered" evidence="1">
    <location>
        <begin position="1"/>
        <end position="67"/>
    </location>
</feature>
<name>A0A0H2RTV7_9AGAM</name>
<dbReference type="Proteomes" id="UP000053477">
    <property type="component" value="Unassembled WGS sequence"/>
</dbReference>
<dbReference type="STRING" id="27342.A0A0H2RTV7"/>
<evidence type="ECO:0000256" key="1">
    <source>
        <dbReference type="SAM" id="MobiDB-lite"/>
    </source>
</evidence>
<organism evidence="2 3">
    <name type="scientific">Schizopora paradoxa</name>
    <dbReference type="NCBI Taxonomy" id="27342"/>
    <lineage>
        <taxon>Eukaryota</taxon>
        <taxon>Fungi</taxon>
        <taxon>Dikarya</taxon>
        <taxon>Basidiomycota</taxon>
        <taxon>Agaricomycotina</taxon>
        <taxon>Agaricomycetes</taxon>
        <taxon>Hymenochaetales</taxon>
        <taxon>Schizoporaceae</taxon>
        <taxon>Schizopora</taxon>
    </lineage>
</organism>
<reference evidence="2 3" key="1">
    <citation type="submission" date="2015-04" db="EMBL/GenBank/DDBJ databases">
        <title>Complete genome sequence of Schizopora paradoxa KUC8140, a cosmopolitan wood degrader in East Asia.</title>
        <authorList>
            <consortium name="DOE Joint Genome Institute"/>
            <person name="Min B."/>
            <person name="Park H."/>
            <person name="Jang Y."/>
            <person name="Kim J.-J."/>
            <person name="Kim K.H."/>
            <person name="Pangilinan J."/>
            <person name="Lipzen A."/>
            <person name="Riley R."/>
            <person name="Grigoriev I.V."/>
            <person name="Spatafora J.W."/>
            <person name="Choi I.-G."/>
        </authorList>
    </citation>
    <scope>NUCLEOTIDE SEQUENCE [LARGE SCALE GENOMIC DNA]</scope>
    <source>
        <strain evidence="2 3">KUC8140</strain>
    </source>
</reference>
<evidence type="ECO:0000313" key="2">
    <source>
        <dbReference type="EMBL" id="KLO15400.1"/>
    </source>
</evidence>
<keyword evidence="3" id="KW-1185">Reference proteome</keyword>
<dbReference type="OrthoDB" id="3266915at2759"/>
<dbReference type="AlphaFoldDB" id="A0A0H2RTV7"/>